<dbReference type="Gene3D" id="1.25.10.10">
    <property type="entry name" value="Leucine-rich Repeat Variant"/>
    <property type="match status" value="6"/>
</dbReference>
<dbReference type="WBParaSite" id="PDA_v2.g1114.t1">
    <property type="protein sequence ID" value="PDA_v2.g1114.t1"/>
    <property type="gene ID" value="PDA_v2.g1114"/>
</dbReference>
<feature type="repeat" description="ARM" evidence="4">
    <location>
        <begin position="589"/>
        <end position="617"/>
    </location>
</feature>
<sequence length="1036" mass="114971">MVSTGLFIFSFIASGNVEQKQAIIDAGCLAYFMKFINSWYPEIRSESINALTEICNGTSEQCEKVLDVRFIPALTTFLDMLMAPLDLESLHLCKNLMDICMKSPEEARIKSAILPLLETTFKLKICDTNPETEKEEYVQEVSVAENVEELSEAIKTIYSTDLVLCEKAVLTIKNFASESIEKRQKIIDAHLIPRLIECLKFTDLNVYIKAAGALGNIANGTIEQTQVVIDTGAISPLLNLLDDIECNPEKLRTALFALGNISDGTKEQKQAIIDANAIPYIYMLFKSSDSYIPVLAIRILVHLTSDISQQPITIEAEILFQLKNLLSTANRNLCFVIACLVSNLSAANVEQRQFIAYSGIVTSLIECLEKFSKDFFKNREPENFKKSSEIKAFNIEENGSNISDFDMCFIFITALQSLSITELGQTFLNVISLLTKFLKKEYMGICEKAVFTLTNLGNTEKGKKLVATKSINSLVRLLESPEFVYCVTRALMKISTGEEERELIIQSGCLSALVDIIKFQNFIKVENRHDIEDKANKKEENAPEDKKDDNEFITLSILEGQNLNICINAINTFGNISLGIPNGANLVSENVPMFVKLLDSPNTEIQNASAFVISNLSKGLPCHIQSILDAGAIEHLITLLFNTDTFENAANAIVSLTHEITGVQAVIKSGAIGTLVKAIDSPFRFYATIILNNISNGGENEKQSLIDAGAVPIMIKCFDYSNPEICGPLFAALQSLIAGNDKQRQFVVECGVIPCLIQLLNIPNIKPLSLNTLATIAAGTNDEKERLVQAGVIELFISNMVSTNDRSKNAAVAGILHLAAGTIEHIDAIIKANAIPQLFNLLNSADSLLRKYATFAIANISEGNIEQKEAIIEGTPSLIKLLEDIDKQTSEEAARALKNLIKGTKHGMEIIIQKEATLFILRTLTNENVNTRKHGEEALKYILLFENVEDATTIHILEELKKELESISKTYLTLFRKICQKLVEYDFIKIIKNFTESENEETKTHAIALFQLINEKYINANLLCIKYEESCALSEE</sequence>
<keyword evidence="5" id="KW-1185">Reference proteome</keyword>
<dbReference type="SUPFAM" id="SSF48371">
    <property type="entry name" value="ARM repeat"/>
    <property type="match status" value="3"/>
</dbReference>
<accession>A0A914P074</accession>
<dbReference type="SMART" id="SM00185">
    <property type="entry name" value="ARM"/>
    <property type="match status" value="13"/>
</dbReference>
<dbReference type="AlphaFoldDB" id="A0A914P074"/>
<organism evidence="5 6">
    <name type="scientific">Panagrolaimus davidi</name>
    <dbReference type="NCBI Taxonomy" id="227884"/>
    <lineage>
        <taxon>Eukaryota</taxon>
        <taxon>Metazoa</taxon>
        <taxon>Ecdysozoa</taxon>
        <taxon>Nematoda</taxon>
        <taxon>Chromadorea</taxon>
        <taxon>Rhabditida</taxon>
        <taxon>Tylenchina</taxon>
        <taxon>Panagrolaimomorpha</taxon>
        <taxon>Panagrolaimoidea</taxon>
        <taxon>Panagrolaimidae</taxon>
        <taxon>Panagrolaimus</taxon>
    </lineage>
</organism>
<dbReference type="PANTHER" id="PTHR23316">
    <property type="entry name" value="IMPORTIN ALPHA"/>
    <property type="match status" value="1"/>
</dbReference>
<dbReference type="InterPro" id="IPR011989">
    <property type="entry name" value="ARM-like"/>
</dbReference>
<keyword evidence="2" id="KW-0813">Transport</keyword>
<dbReference type="Proteomes" id="UP000887578">
    <property type="component" value="Unplaced"/>
</dbReference>
<feature type="repeat" description="ARM" evidence="4">
    <location>
        <begin position="469"/>
        <end position="509"/>
    </location>
</feature>
<dbReference type="InterPro" id="IPR000225">
    <property type="entry name" value="Armadillo"/>
</dbReference>
<proteinExistence type="inferred from homology"/>
<evidence type="ECO:0000256" key="2">
    <source>
        <dbReference type="ARBA" id="ARBA00022448"/>
    </source>
</evidence>
<evidence type="ECO:0000256" key="4">
    <source>
        <dbReference type="PROSITE-ProRule" id="PRU00259"/>
    </source>
</evidence>
<evidence type="ECO:0000256" key="3">
    <source>
        <dbReference type="ARBA" id="ARBA00022927"/>
    </source>
</evidence>
<evidence type="ECO:0000313" key="6">
    <source>
        <dbReference type="WBParaSite" id="PDA_v2.g1114.t1"/>
    </source>
</evidence>
<feature type="repeat" description="ARM" evidence="4">
    <location>
        <begin position="631"/>
        <end position="671"/>
    </location>
</feature>
<feature type="repeat" description="ARM" evidence="4">
    <location>
        <begin position="232"/>
        <end position="276"/>
    </location>
</feature>
<comment type="similarity">
    <text evidence="1">Belongs to the importin alpha family.</text>
</comment>
<dbReference type="GO" id="GO:0015031">
    <property type="term" value="P:protein transport"/>
    <property type="evidence" value="ECO:0007669"/>
    <property type="project" value="UniProtKB-KW"/>
</dbReference>
<dbReference type="InterPro" id="IPR016024">
    <property type="entry name" value="ARM-type_fold"/>
</dbReference>
<protein>
    <submittedName>
        <fullName evidence="6">Uncharacterized protein</fullName>
    </submittedName>
</protein>
<evidence type="ECO:0000313" key="5">
    <source>
        <dbReference type="Proteomes" id="UP000887578"/>
    </source>
</evidence>
<keyword evidence="3" id="KW-0653">Protein transport</keyword>
<reference evidence="6" key="1">
    <citation type="submission" date="2022-11" db="UniProtKB">
        <authorList>
            <consortium name="WormBaseParasite"/>
        </authorList>
    </citation>
    <scope>IDENTIFICATION</scope>
</reference>
<dbReference type="Pfam" id="PF00514">
    <property type="entry name" value="Arm"/>
    <property type="match status" value="4"/>
</dbReference>
<name>A0A914P074_9BILA</name>
<evidence type="ECO:0000256" key="1">
    <source>
        <dbReference type="ARBA" id="ARBA00010394"/>
    </source>
</evidence>
<dbReference type="PROSITE" id="PS50176">
    <property type="entry name" value="ARM_REPEAT"/>
    <property type="match status" value="4"/>
</dbReference>